<name>A0ABQ2CW02_9DEIO</name>
<dbReference type="NCBIfam" id="NF038403">
    <property type="entry name" value="perm_prefix_1"/>
    <property type="match status" value="1"/>
</dbReference>
<accession>A0ABQ2CW02</accession>
<proteinExistence type="predicted"/>
<evidence type="ECO:0000313" key="2">
    <source>
        <dbReference type="Proteomes" id="UP000632222"/>
    </source>
</evidence>
<gene>
    <name evidence="1" type="ORF">GCM10008938_10200</name>
</gene>
<comment type="caution">
    <text evidence="1">The sequence shown here is derived from an EMBL/GenBank/DDBJ whole genome shotgun (WGS) entry which is preliminary data.</text>
</comment>
<evidence type="ECO:0000313" key="1">
    <source>
        <dbReference type="EMBL" id="GGJ25996.1"/>
    </source>
</evidence>
<dbReference type="Proteomes" id="UP000632222">
    <property type="component" value="Unassembled WGS sequence"/>
</dbReference>
<keyword evidence="2" id="KW-1185">Reference proteome</keyword>
<dbReference type="InterPro" id="IPR047928">
    <property type="entry name" value="Perm_prefix_1"/>
</dbReference>
<organism evidence="1 2">
    <name type="scientific">Deinococcus roseus</name>
    <dbReference type="NCBI Taxonomy" id="392414"/>
    <lineage>
        <taxon>Bacteria</taxon>
        <taxon>Thermotogati</taxon>
        <taxon>Deinococcota</taxon>
        <taxon>Deinococci</taxon>
        <taxon>Deinococcales</taxon>
        <taxon>Deinococcaceae</taxon>
        <taxon>Deinococcus</taxon>
    </lineage>
</organism>
<dbReference type="RefSeq" id="WP_189000837.1">
    <property type="nucleotide sequence ID" value="NZ_BMOD01000002.1"/>
</dbReference>
<sequence length="327" mass="37283">MSTVDRYIKKATLGLPRKERLDLAVQLRMHMQEKTAEYMEQGFPREEAEYLTLQDMGDPQVPWMQRWRHFLQYQLPYLVLGGVLLWGWNVARQHPAPMVKLTPLTSAEWMTVQNHPLFKGLNRFESFSAVLPEHSLGFELLVFQQGKSVEKTTVKVPALPERNLSTRYLPSHFIPEVKVVVGFSEKPTQACGKHNQWSVMVLSSSNEAVTGCGNLNLQNFYPSSRSFVGTNAGFHLTEDQWLPLWAMASYPVQDPCEGQKLKDWRDCAGGMGQIEARPNLHWDNYVFVGIRALQDSSVSKQHYQLAWTGKNEFDTAGFQILPAGENP</sequence>
<reference evidence="2" key="1">
    <citation type="journal article" date="2019" name="Int. J. Syst. Evol. Microbiol.">
        <title>The Global Catalogue of Microorganisms (GCM) 10K type strain sequencing project: providing services to taxonomists for standard genome sequencing and annotation.</title>
        <authorList>
            <consortium name="The Broad Institute Genomics Platform"/>
            <consortium name="The Broad Institute Genome Sequencing Center for Infectious Disease"/>
            <person name="Wu L."/>
            <person name="Ma J."/>
        </authorList>
    </citation>
    <scope>NUCLEOTIDE SEQUENCE [LARGE SCALE GENOMIC DNA]</scope>
    <source>
        <strain evidence="2">JCM 14370</strain>
    </source>
</reference>
<protein>
    <submittedName>
        <fullName evidence="1">Uncharacterized protein</fullName>
    </submittedName>
</protein>
<dbReference type="EMBL" id="BMOD01000002">
    <property type="protein sequence ID" value="GGJ25996.1"/>
    <property type="molecule type" value="Genomic_DNA"/>
</dbReference>